<dbReference type="PROSITE" id="PS50928">
    <property type="entry name" value="ABC_TM1"/>
    <property type="match status" value="1"/>
</dbReference>
<keyword evidence="2 7" id="KW-0813">Transport</keyword>
<dbReference type="GO" id="GO:0005886">
    <property type="term" value="C:plasma membrane"/>
    <property type="evidence" value="ECO:0007669"/>
    <property type="project" value="UniProtKB-SubCell"/>
</dbReference>
<evidence type="ECO:0000256" key="1">
    <source>
        <dbReference type="ARBA" id="ARBA00004651"/>
    </source>
</evidence>
<keyword evidence="3" id="KW-1003">Cell membrane</keyword>
<evidence type="ECO:0000256" key="6">
    <source>
        <dbReference type="ARBA" id="ARBA00023136"/>
    </source>
</evidence>
<keyword evidence="4 7" id="KW-0812">Transmembrane</keyword>
<feature type="transmembrane region" description="Helical" evidence="7">
    <location>
        <begin position="241"/>
        <end position="267"/>
    </location>
</feature>
<feature type="transmembrane region" description="Helical" evidence="7">
    <location>
        <begin position="15"/>
        <end position="36"/>
    </location>
</feature>
<dbReference type="Pfam" id="PF00528">
    <property type="entry name" value="BPD_transp_1"/>
    <property type="match status" value="1"/>
</dbReference>
<evidence type="ECO:0000313" key="9">
    <source>
        <dbReference type="EMBL" id="MCV7423997.1"/>
    </source>
</evidence>
<gene>
    <name evidence="9" type="ORF">H7K45_25925</name>
</gene>
<evidence type="ECO:0000256" key="3">
    <source>
        <dbReference type="ARBA" id="ARBA00022475"/>
    </source>
</evidence>
<reference evidence="9" key="2">
    <citation type="journal article" date="2022" name="BMC Genomics">
        <title>Comparative genome analysis of mycobacteria focusing on tRNA and non-coding RNA.</title>
        <authorList>
            <person name="Behra P.R.K."/>
            <person name="Pettersson B.M.F."/>
            <person name="Ramesh M."/>
            <person name="Das S."/>
            <person name="Dasgupta S."/>
            <person name="Kirsebom L.A."/>
        </authorList>
    </citation>
    <scope>NUCLEOTIDE SEQUENCE</scope>
    <source>
        <strain evidence="9">DSM 44838</strain>
    </source>
</reference>
<feature type="transmembrane region" description="Helical" evidence="7">
    <location>
        <begin position="79"/>
        <end position="101"/>
    </location>
</feature>
<organism evidence="9 10">
    <name type="scientific">Mycobacterium yunnanensis</name>
    <dbReference type="NCBI Taxonomy" id="368477"/>
    <lineage>
        <taxon>Bacteria</taxon>
        <taxon>Bacillati</taxon>
        <taxon>Actinomycetota</taxon>
        <taxon>Actinomycetes</taxon>
        <taxon>Mycobacteriales</taxon>
        <taxon>Mycobacteriaceae</taxon>
        <taxon>Mycobacterium</taxon>
    </lineage>
</organism>
<evidence type="ECO:0000313" key="10">
    <source>
        <dbReference type="Proteomes" id="UP001141629"/>
    </source>
</evidence>
<dbReference type="AlphaFoldDB" id="A0A9X3C4X6"/>
<dbReference type="PANTHER" id="PTHR43386:SF25">
    <property type="entry name" value="PEPTIDE ABC TRANSPORTER PERMEASE PROTEIN"/>
    <property type="match status" value="1"/>
</dbReference>
<dbReference type="Proteomes" id="UP001141629">
    <property type="component" value="Unassembled WGS sequence"/>
</dbReference>
<comment type="similarity">
    <text evidence="7">Belongs to the binding-protein-dependent transport system permease family.</text>
</comment>
<name>A0A9X3C4X6_9MYCO</name>
<feature type="transmembrane region" description="Helical" evidence="7">
    <location>
        <begin position="121"/>
        <end position="148"/>
    </location>
</feature>
<sequence length="276" mass="28713">MTTLAFGTRLRADPAMVVSAAVLAIVVVAAVAPGVVSTHDPNAISTDALLPPSWQHLFGTDQTGRDEFSRVVYGTRASLLIGFGAMAVGLATGAVLGVLAATGPRWLRQPLDRVTELLFSFPGMVLALLLIAVFGPSPVTLALAVGVGNSPGYARIVRAQVIAVTASEYTRSQRQLGHSWRYVAATTIAGNVTRPLIPLATLGVGQAIIWASALSFVGLGAQPPTAEWGLMLSNARSLISLAWWLTFFPGAAIALVSVTLTALGYSVQRALLGGSR</sequence>
<proteinExistence type="inferred from homology"/>
<dbReference type="RefSeq" id="WP_263998976.1">
    <property type="nucleotide sequence ID" value="NZ_JACKVK010000013.1"/>
</dbReference>
<dbReference type="InterPro" id="IPR035906">
    <property type="entry name" value="MetI-like_sf"/>
</dbReference>
<evidence type="ECO:0000256" key="4">
    <source>
        <dbReference type="ARBA" id="ARBA00022692"/>
    </source>
</evidence>
<evidence type="ECO:0000256" key="2">
    <source>
        <dbReference type="ARBA" id="ARBA00022448"/>
    </source>
</evidence>
<comment type="subcellular location">
    <subcellularLocation>
        <location evidence="1 7">Cell membrane</location>
        <topology evidence="1 7">Multi-pass membrane protein</topology>
    </subcellularLocation>
</comment>
<dbReference type="InterPro" id="IPR000515">
    <property type="entry name" value="MetI-like"/>
</dbReference>
<keyword evidence="6 7" id="KW-0472">Membrane</keyword>
<dbReference type="EMBL" id="JACKVK010000013">
    <property type="protein sequence ID" value="MCV7423997.1"/>
    <property type="molecule type" value="Genomic_DNA"/>
</dbReference>
<reference evidence="9" key="1">
    <citation type="submission" date="2020-07" db="EMBL/GenBank/DDBJ databases">
        <authorList>
            <person name="Pettersson B.M.F."/>
            <person name="Behra P.R.K."/>
            <person name="Ramesh M."/>
            <person name="Das S."/>
            <person name="Dasgupta S."/>
            <person name="Kirsebom L.A."/>
        </authorList>
    </citation>
    <scope>NUCLEOTIDE SEQUENCE</scope>
    <source>
        <strain evidence="9">DSM 44838</strain>
    </source>
</reference>
<keyword evidence="5 7" id="KW-1133">Transmembrane helix</keyword>
<dbReference type="InterPro" id="IPR050366">
    <property type="entry name" value="BP-dependent_transpt_permease"/>
</dbReference>
<comment type="caution">
    <text evidence="9">The sequence shown here is derived from an EMBL/GenBank/DDBJ whole genome shotgun (WGS) entry which is preliminary data.</text>
</comment>
<dbReference type="Gene3D" id="1.10.3720.10">
    <property type="entry name" value="MetI-like"/>
    <property type="match status" value="1"/>
</dbReference>
<keyword evidence="10" id="KW-1185">Reference proteome</keyword>
<dbReference type="SUPFAM" id="SSF161098">
    <property type="entry name" value="MetI-like"/>
    <property type="match status" value="1"/>
</dbReference>
<protein>
    <submittedName>
        <fullName evidence="9">ABC transporter permease</fullName>
    </submittedName>
</protein>
<feature type="transmembrane region" description="Helical" evidence="7">
    <location>
        <begin position="196"/>
        <end position="221"/>
    </location>
</feature>
<evidence type="ECO:0000256" key="5">
    <source>
        <dbReference type="ARBA" id="ARBA00022989"/>
    </source>
</evidence>
<evidence type="ECO:0000256" key="7">
    <source>
        <dbReference type="RuleBase" id="RU363032"/>
    </source>
</evidence>
<accession>A0A9X3C4X6</accession>
<feature type="domain" description="ABC transmembrane type-1" evidence="8">
    <location>
        <begin position="75"/>
        <end position="264"/>
    </location>
</feature>
<dbReference type="PANTHER" id="PTHR43386">
    <property type="entry name" value="OLIGOPEPTIDE TRANSPORT SYSTEM PERMEASE PROTEIN APPC"/>
    <property type="match status" value="1"/>
</dbReference>
<dbReference type="GO" id="GO:0055085">
    <property type="term" value="P:transmembrane transport"/>
    <property type="evidence" value="ECO:0007669"/>
    <property type="project" value="InterPro"/>
</dbReference>
<evidence type="ECO:0000259" key="8">
    <source>
        <dbReference type="PROSITE" id="PS50928"/>
    </source>
</evidence>